<evidence type="ECO:0000256" key="1">
    <source>
        <dbReference type="SAM" id="MobiDB-lite"/>
    </source>
</evidence>
<gene>
    <name evidence="2" type="ORF">C2E21_4830</name>
</gene>
<proteinExistence type="predicted"/>
<comment type="caution">
    <text evidence="2">The sequence shown here is derived from an EMBL/GenBank/DDBJ whole genome shotgun (WGS) entry which is preliminary data.</text>
</comment>
<dbReference type="EMBL" id="LHPG02000008">
    <property type="protein sequence ID" value="PRW56480.1"/>
    <property type="molecule type" value="Genomic_DNA"/>
</dbReference>
<feature type="compositionally biased region" description="Basic and acidic residues" evidence="1">
    <location>
        <begin position="92"/>
        <end position="101"/>
    </location>
</feature>
<dbReference type="AlphaFoldDB" id="A0A2P6TQY9"/>
<sequence length="101" mass="10260">MAEVIGPGGQRIKFASTRTGGLQLMQPLPQPLVQLSELMQRLEATGMVPILDDGLVGGNCGCTAALCGLDRSSSSDGMDSCSSDGGGSVADDGSRSKERSA</sequence>
<dbReference type="Proteomes" id="UP000239899">
    <property type="component" value="Unassembled WGS sequence"/>
</dbReference>
<evidence type="ECO:0000313" key="2">
    <source>
        <dbReference type="EMBL" id="PRW56480.1"/>
    </source>
</evidence>
<name>A0A2P6TQY9_CHLSO</name>
<evidence type="ECO:0000313" key="3">
    <source>
        <dbReference type="Proteomes" id="UP000239899"/>
    </source>
</evidence>
<reference evidence="2 3" key="1">
    <citation type="journal article" date="2018" name="Plant J.">
        <title>Genome sequences of Chlorella sorokiniana UTEX 1602 and Micractinium conductrix SAG 241.80: implications to maltose excretion by a green alga.</title>
        <authorList>
            <person name="Arriola M.B."/>
            <person name="Velmurugan N."/>
            <person name="Zhang Y."/>
            <person name="Plunkett M.H."/>
            <person name="Hondzo H."/>
            <person name="Barney B.M."/>
        </authorList>
    </citation>
    <scope>NUCLEOTIDE SEQUENCE [LARGE SCALE GENOMIC DNA]</scope>
    <source>
        <strain evidence="3">UTEX 1602</strain>
    </source>
</reference>
<feature type="compositionally biased region" description="Low complexity" evidence="1">
    <location>
        <begin position="71"/>
        <end position="83"/>
    </location>
</feature>
<dbReference type="OrthoDB" id="2359822at2759"/>
<accession>A0A2P6TQY9</accession>
<feature type="region of interest" description="Disordered" evidence="1">
    <location>
        <begin position="71"/>
        <end position="101"/>
    </location>
</feature>
<keyword evidence="3" id="KW-1185">Reference proteome</keyword>
<organism evidence="2 3">
    <name type="scientific">Chlorella sorokiniana</name>
    <name type="common">Freshwater green alga</name>
    <dbReference type="NCBI Taxonomy" id="3076"/>
    <lineage>
        <taxon>Eukaryota</taxon>
        <taxon>Viridiplantae</taxon>
        <taxon>Chlorophyta</taxon>
        <taxon>core chlorophytes</taxon>
        <taxon>Trebouxiophyceae</taxon>
        <taxon>Chlorellales</taxon>
        <taxon>Chlorellaceae</taxon>
        <taxon>Chlorella clade</taxon>
        <taxon>Chlorella</taxon>
    </lineage>
</organism>
<protein>
    <submittedName>
        <fullName evidence="2">Myb-related Hv1-like</fullName>
    </submittedName>
</protein>